<dbReference type="InterPro" id="IPR011933">
    <property type="entry name" value="Double_TM_dom"/>
</dbReference>
<organism evidence="3 4">
    <name type="scientific">Pontibacter ramchanderi</name>
    <dbReference type="NCBI Taxonomy" id="1179743"/>
    <lineage>
        <taxon>Bacteria</taxon>
        <taxon>Pseudomonadati</taxon>
        <taxon>Bacteroidota</taxon>
        <taxon>Cytophagia</taxon>
        <taxon>Cytophagales</taxon>
        <taxon>Hymenobacteraceae</taxon>
        <taxon>Pontibacter</taxon>
    </lineage>
</organism>
<feature type="transmembrane region" description="Helical" evidence="1">
    <location>
        <begin position="22"/>
        <end position="43"/>
    </location>
</feature>
<dbReference type="PANTHER" id="PTHR37464:SF1">
    <property type="entry name" value="BLL2463 PROTEIN"/>
    <property type="match status" value="1"/>
</dbReference>
<evidence type="ECO:0000313" key="4">
    <source>
        <dbReference type="Proteomes" id="UP000233782"/>
    </source>
</evidence>
<dbReference type="OrthoDB" id="9810200at2"/>
<keyword evidence="4" id="KW-1185">Reference proteome</keyword>
<dbReference type="InterPro" id="IPR024163">
    <property type="entry name" value="Aerotolerance_reg_N"/>
</dbReference>
<dbReference type="NCBIfam" id="TIGR02226">
    <property type="entry name" value="two_anch"/>
    <property type="match status" value="1"/>
</dbReference>
<keyword evidence="1" id="KW-0472">Membrane</keyword>
<name>A0A2N3V489_9BACT</name>
<protein>
    <submittedName>
        <fullName evidence="3">Putative membrane protein (TIGR02226 family)</fullName>
    </submittedName>
</protein>
<dbReference type="InterPro" id="IPR029062">
    <property type="entry name" value="Class_I_gatase-like"/>
</dbReference>
<dbReference type="Proteomes" id="UP000233782">
    <property type="component" value="Unassembled WGS sequence"/>
</dbReference>
<keyword evidence="1" id="KW-1133">Transmembrane helix</keyword>
<comment type="caution">
    <text evidence="3">The sequence shown here is derived from an EMBL/GenBank/DDBJ whole genome shotgun (WGS) entry which is preliminary data.</text>
</comment>
<evidence type="ECO:0000313" key="3">
    <source>
        <dbReference type="EMBL" id="PKV76439.1"/>
    </source>
</evidence>
<dbReference type="SUPFAM" id="SSF52317">
    <property type="entry name" value="Class I glutamine amidotransferase-like"/>
    <property type="match status" value="1"/>
</dbReference>
<dbReference type="EMBL" id="PJMU01000001">
    <property type="protein sequence ID" value="PKV76439.1"/>
    <property type="molecule type" value="Genomic_DNA"/>
</dbReference>
<dbReference type="AlphaFoldDB" id="A0A2N3V489"/>
<evidence type="ECO:0000256" key="1">
    <source>
        <dbReference type="SAM" id="Phobius"/>
    </source>
</evidence>
<sequence>MQTFIVNVVYLGRLLYLVNMAFLYPSFLWALAAILIPILLHLIQLRRAKRIEFSNVKFIQVSKDLTASQRNLKELLILISRILFVSFLVLAFAQPFLPASDTSKPIDFTQVTIALDNSLSMQNMHADEDFSLLTVATDQAKRVLDIFPSTTAISVNTNSNYSRATTVGTVDATNILDQMSHSTRPFVSHQVMGADHDAAEHVFLFSDFQKSFFEPSFLNKIDSNRIYHLVPLQADNISNVFVDTVYLADEFVRSDTEGILYVRLYNAGDKAIPACPVKLVIDNVQIAALSIDLPPKQVTEMPISFTIRGKGNKHAWVEVEDYPVEFDNFYYFVLQPSRQLSITEISLDDSSPLQRLYRNEPLFHTQRFSPSNIDYAQLDNSDFIVLQGIDEIPAALVSTLETYVKSGGTLAVIPSATERSASYTTLMQTLGIPASLNAGGNSKTSLAIPNRDNPFFKTIFADYDPNMQMPASVRKLMWSRSTEDILKFRGGTPYLSRFDRGQGQVFLLAASLDPRENELVNHALFVPVMYRLAISSYKQEQQIAYRLQNMSITIPAQSQPGSESIYKLVKDSTVFIPEQQIRGGRLVFNVPPDLEEAGFYELQLQGKTVGSFAFNFDKQESLLDQYSPAELRSFLPKGQQQVHVYDYSDTFTVKSEFEKRFFGVTLWKYCLLLCLIFLMAEIALIRFL</sequence>
<feature type="domain" description="Aerotolerance regulator N-terminal" evidence="2">
    <location>
        <begin position="20"/>
        <end position="95"/>
    </location>
</feature>
<feature type="transmembrane region" description="Helical" evidence="1">
    <location>
        <begin position="75"/>
        <end position="97"/>
    </location>
</feature>
<keyword evidence="1" id="KW-0812">Transmembrane</keyword>
<gene>
    <name evidence="3" type="ORF">BD749_1392</name>
</gene>
<feature type="transmembrane region" description="Helical" evidence="1">
    <location>
        <begin position="666"/>
        <end position="685"/>
    </location>
</feature>
<dbReference type="Pfam" id="PF07584">
    <property type="entry name" value="BatA"/>
    <property type="match status" value="1"/>
</dbReference>
<accession>A0A2N3V489</accession>
<evidence type="ECO:0000259" key="2">
    <source>
        <dbReference type="Pfam" id="PF07584"/>
    </source>
</evidence>
<reference evidence="3 4" key="1">
    <citation type="submission" date="2017-12" db="EMBL/GenBank/DDBJ databases">
        <title>Genomic Encyclopedia of Type Strains, Phase III (KMG-III): the genomes of soil and plant-associated and newly described type strains.</title>
        <authorList>
            <person name="Whitman W."/>
        </authorList>
    </citation>
    <scope>NUCLEOTIDE SEQUENCE [LARGE SCALE GENOMIC DNA]</scope>
    <source>
        <strain evidence="3 4">LP43</strain>
    </source>
</reference>
<dbReference type="PANTHER" id="PTHR37464">
    <property type="entry name" value="BLL2463 PROTEIN"/>
    <property type="match status" value="1"/>
</dbReference>
<proteinExistence type="predicted"/>